<dbReference type="STRING" id="1122170.GCA_000701265_02274"/>
<protein>
    <submittedName>
        <fullName evidence="1">Uncharacterized protein</fullName>
    </submittedName>
</protein>
<sequence>MLSFFQNHEKINRDNDFIVELAYKIKLAHSTKDDMNHSKISFKLSICLFFVTLMAHSMGENISQSESDAARISMLERALAPQKIEDVATLFAKANKERNGAVQFMLFSNQLKNKFKDNWPYWVSGTSSPWITSYKITKTAQDKNSWKFKITYQWATAAGPFNPSLVQIIVVTPVPKDSDATQKFWITKFDEK</sequence>
<keyword evidence="2" id="KW-1185">Reference proteome</keyword>
<gene>
    <name evidence="1" type="ORF">NCTC11532_00404</name>
</gene>
<accession>A0A378LNA7</accession>
<dbReference type="RefSeq" id="WP_242601860.1">
    <property type="nucleotide sequence ID" value="NZ_CAAAIS010000002.1"/>
</dbReference>
<evidence type="ECO:0000313" key="1">
    <source>
        <dbReference type="EMBL" id="STY28234.1"/>
    </source>
</evidence>
<dbReference type="AlphaFoldDB" id="A0A378LNA7"/>
<reference evidence="1 2" key="1">
    <citation type="submission" date="2018-06" db="EMBL/GenBank/DDBJ databases">
        <authorList>
            <consortium name="Pathogen Informatics"/>
            <person name="Doyle S."/>
        </authorList>
    </citation>
    <scope>NUCLEOTIDE SEQUENCE [LARGE SCALE GENOMIC DNA]</scope>
    <source>
        <strain evidence="1 2">NCTC11532</strain>
    </source>
</reference>
<dbReference type="Proteomes" id="UP000255297">
    <property type="component" value="Unassembled WGS sequence"/>
</dbReference>
<name>A0A378LNA7_9GAMM</name>
<proteinExistence type="predicted"/>
<evidence type="ECO:0000313" key="2">
    <source>
        <dbReference type="Proteomes" id="UP000255297"/>
    </source>
</evidence>
<organism evidence="1 2">
    <name type="scientific">Legionella wadsworthii</name>
    <dbReference type="NCBI Taxonomy" id="28088"/>
    <lineage>
        <taxon>Bacteria</taxon>
        <taxon>Pseudomonadati</taxon>
        <taxon>Pseudomonadota</taxon>
        <taxon>Gammaproteobacteria</taxon>
        <taxon>Legionellales</taxon>
        <taxon>Legionellaceae</taxon>
        <taxon>Legionella</taxon>
    </lineage>
</organism>
<dbReference type="EMBL" id="UGPB01000001">
    <property type="protein sequence ID" value="STY28234.1"/>
    <property type="molecule type" value="Genomic_DNA"/>
</dbReference>